<comment type="caution">
    <text evidence="2">The sequence shown here is derived from an EMBL/GenBank/DDBJ whole genome shotgun (WGS) entry which is preliminary data.</text>
</comment>
<organism evidence="2 3">
    <name type="scientific">Candidatus Fimadaptatus faecigallinarum</name>
    <dbReference type="NCBI Taxonomy" id="2840814"/>
    <lineage>
        <taxon>Bacteria</taxon>
        <taxon>Bacillati</taxon>
        <taxon>Bacillota</taxon>
        <taxon>Clostridia</taxon>
        <taxon>Eubacteriales</taxon>
        <taxon>Candidatus Fimadaptatus</taxon>
    </lineage>
</organism>
<dbReference type="SUPFAM" id="SSF51735">
    <property type="entry name" value="NAD(P)-binding Rossmann-fold domains"/>
    <property type="match status" value="1"/>
</dbReference>
<dbReference type="Gene3D" id="3.40.50.720">
    <property type="entry name" value="NAD(P)-binding Rossmann-like Domain"/>
    <property type="match status" value="1"/>
</dbReference>
<evidence type="ECO:0000259" key="1">
    <source>
        <dbReference type="Pfam" id="PF16924"/>
    </source>
</evidence>
<dbReference type="InterPro" id="IPR036291">
    <property type="entry name" value="NAD(P)-bd_dom_sf"/>
</dbReference>
<protein>
    <recommendedName>
        <fullName evidence="1">Dipicolinate synthase subunit A N-terminal domain-containing protein</fullName>
    </recommendedName>
</protein>
<accession>A0A9D1LRL2</accession>
<dbReference type="AlphaFoldDB" id="A0A9D1LRL2"/>
<name>A0A9D1LRL2_9FIRM</name>
<sequence>MELLVVGGDRRHELLCELARARGWHVMSIGLPGSGACASQADVAVLPAPYARDGYINAPLVDARLRVQELASHLKPGAQVYCGSPDAELRELAAAQGWRVIDLYSDEAFARRNALASAEGAIFAAMRERDSMISGADCLVIGFGRLGQMLALTLRGMGARVRVAARREASRALAECLGLEAVELSALALALKGRALVFNTVPAKVLDGRALTCVDADALVIETASAPYGVDFDAARELGVHVLREGGIPGRYCPRTAAAIILDSLEAAKEAI</sequence>
<dbReference type="Pfam" id="PF16924">
    <property type="entry name" value="DpaA_N"/>
    <property type="match status" value="1"/>
</dbReference>
<dbReference type="InterPro" id="IPR031629">
    <property type="entry name" value="DpaA_N"/>
</dbReference>
<reference evidence="2" key="2">
    <citation type="journal article" date="2021" name="PeerJ">
        <title>Extensive microbial diversity within the chicken gut microbiome revealed by metagenomics and culture.</title>
        <authorList>
            <person name="Gilroy R."/>
            <person name="Ravi A."/>
            <person name="Getino M."/>
            <person name="Pursley I."/>
            <person name="Horton D.L."/>
            <person name="Alikhan N.F."/>
            <person name="Baker D."/>
            <person name="Gharbi K."/>
            <person name="Hall N."/>
            <person name="Watson M."/>
            <person name="Adriaenssens E.M."/>
            <person name="Foster-Nyarko E."/>
            <person name="Jarju S."/>
            <person name="Secka A."/>
            <person name="Antonio M."/>
            <person name="Oren A."/>
            <person name="Chaudhuri R.R."/>
            <person name="La Ragione R."/>
            <person name="Hildebrand F."/>
            <person name="Pallen M.J."/>
        </authorList>
    </citation>
    <scope>NUCLEOTIDE SEQUENCE</scope>
    <source>
        <strain evidence="2">ChiSxjej2B14-8506</strain>
    </source>
</reference>
<dbReference type="EMBL" id="DVNK01000037">
    <property type="protein sequence ID" value="HIU46721.1"/>
    <property type="molecule type" value="Genomic_DNA"/>
</dbReference>
<evidence type="ECO:0000313" key="2">
    <source>
        <dbReference type="EMBL" id="HIU46721.1"/>
    </source>
</evidence>
<dbReference type="Proteomes" id="UP000824123">
    <property type="component" value="Unassembled WGS sequence"/>
</dbReference>
<evidence type="ECO:0000313" key="3">
    <source>
        <dbReference type="Proteomes" id="UP000824123"/>
    </source>
</evidence>
<gene>
    <name evidence="2" type="ORF">IAC59_05640</name>
</gene>
<feature type="domain" description="Dipicolinate synthase subunit A N-terminal" evidence="1">
    <location>
        <begin position="3"/>
        <end position="103"/>
    </location>
</feature>
<reference evidence="2" key="1">
    <citation type="submission" date="2020-10" db="EMBL/GenBank/DDBJ databases">
        <authorList>
            <person name="Gilroy R."/>
        </authorList>
    </citation>
    <scope>NUCLEOTIDE SEQUENCE</scope>
    <source>
        <strain evidence="2">ChiSxjej2B14-8506</strain>
    </source>
</reference>
<proteinExistence type="predicted"/>